<keyword evidence="2" id="KW-1185">Reference proteome</keyword>
<sequence>MVITGLPNHFYVHNEFQELRRRRNQSVVQCESNSTPDYRCLWIIPQNDAHCWQLWLE</sequence>
<accession>A0A5D2DX73</accession>
<dbReference type="Proteomes" id="UP000323506">
    <property type="component" value="Chromosome A13"/>
</dbReference>
<evidence type="ECO:0000313" key="1">
    <source>
        <dbReference type="EMBL" id="TYG85625.1"/>
    </source>
</evidence>
<dbReference type="AlphaFoldDB" id="A0A5D2DX73"/>
<reference evidence="1 2" key="1">
    <citation type="submission" date="2019-06" db="EMBL/GenBank/DDBJ databases">
        <title>WGS assembly of Gossypium darwinii.</title>
        <authorList>
            <person name="Chen Z.J."/>
            <person name="Sreedasyam A."/>
            <person name="Ando A."/>
            <person name="Song Q."/>
            <person name="De L."/>
            <person name="Hulse-Kemp A."/>
            <person name="Ding M."/>
            <person name="Ye W."/>
            <person name="Kirkbride R."/>
            <person name="Jenkins J."/>
            <person name="Plott C."/>
            <person name="Lovell J."/>
            <person name="Lin Y.-M."/>
            <person name="Vaughn R."/>
            <person name="Liu B."/>
            <person name="Li W."/>
            <person name="Simpson S."/>
            <person name="Scheffler B."/>
            <person name="Saski C."/>
            <person name="Grover C."/>
            <person name="Hu G."/>
            <person name="Conover J."/>
            <person name="Carlson J."/>
            <person name="Shu S."/>
            <person name="Boston L."/>
            <person name="Williams M."/>
            <person name="Peterson D."/>
            <person name="Mcgee K."/>
            <person name="Jones D."/>
            <person name="Wendel J."/>
            <person name="Stelly D."/>
            <person name="Grimwood J."/>
            <person name="Schmutz J."/>
        </authorList>
    </citation>
    <scope>NUCLEOTIDE SEQUENCE [LARGE SCALE GENOMIC DNA]</scope>
    <source>
        <strain evidence="1">1808015.09</strain>
    </source>
</reference>
<proteinExistence type="predicted"/>
<protein>
    <submittedName>
        <fullName evidence="1">Uncharacterized protein</fullName>
    </submittedName>
</protein>
<organism evidence="1 2">
    <name type="scientific">Gossypium darwinii</name>
    <name type="common">Darwin's cotton</name>
    <name type="synonym">Gossypium barbadense var. darwinii</name>
    <dbReference type="NCBI Taxonomy" id="34276"/>
    <lineage>
        <taxon>Eukaryota</taxon>
        <taxon>Viridiplantae</taxon>
        <taxon>Streptophyta</taxon>
        <taxon>Embryophyta</taxon>
        <taxon>Tracheophyta</taxon>
        <taxon>Spermatophyta</taxon>
        <taxon>Magnoliopsida</taxon>
        <taxon>eudicotyledons</taxon>
        <taxon>Gunneridae</taxon>
        <taxon>Pentapetalae</taxon>
        <taxon>rosids</taxon>
        <taxon>malvids</taxon>
        <taxon>Malvales</taxon>
        <taxon>Malvaceae</taxon>
        <taxon>Malvoideae</taxon>
        <taxon>Gossypium</taxon>
    </lineage>
</organism>
<name>A0A5D2DX73_GOSDA</name>
<dbReference type="EMBL" id="CM017700">
    <property type="protein sequence ID" value="TYG85625.1"/>
    <property type="molecule type" value="Genomic_DNA"/>
</dbReference>
<gene>
    <name evidence="1" type="ORF">ES288_A13G070000v1</name>
</gene>
<evidence type="ECO:0000313" key="2">
    <source>
        <dbReference type="Proteomes" id="UP000323506"/>
    </source>
</evidence>